<sequence>MILGRLLQKLVTPFRALYRVVTIEGLRWAYARAKANGVLGYVPEPKSLLYVPASCLPYHISGYTTRTHAVLSSLQKAGVRLHVLTRPGYPWDRADRLQTPLEDSAERDGIVYSHAHTPSHHRPLLMYALQAVEPIMAAAKQHRVTAIQAASNHVNALPALLAARRLGIPFFYEMRGLWELSRVSRMPDFEGSEAYKQGLALEGFIARSADRLYVISDELGRYAVENWGVDPDRMALLPNCVDPEHFVSADSRVVEPNTIGYAGSLLDYEGLDVLIRALAQLKAEGIVLNLRIVGDGEVRGALEALTRTQRLTSQVHFFGRLAPEVAREVILRSTVVCLPRKPFEVCQIVTPIKLVEALAMGKPVIVPDLPVFQDELRTESSEVPGWFFKAGDAADLAGVLKTAFTDAAVLAEKSVLARAHAVKMRNWQRYVRDIYDQLPS</sequence>
<dbReference type="GO" id="GO:0016757">
    <property type="term" value="F:glycosyltransferase activity"/>
    <property type="evidence" value="ECO:0007669"/>
    <property type="project" value="InterPro"/>
</dbReference>
<dbReference type="Proteomes" id="UP000463961">
    <property type="component" value="Chromosome"/>
</dbReference>
<dbReference type="PANTHER" id="PTHR45947:SF3">
    <property type="entry name" value="SULFOQUINOVOSYL TRANSFERASE SQD2"/>
    <property type="match status" value="1"/>
</dbReference>
<dbReference type="Gene3D" id="3.40.50.2000">
    <property type="entry name" value="Glycogen Phosphorylase B"/>
    <property type="match status" value="2"/>
</dbReference>
<dbReference type="EMBL" id="AP022345">
    <property type="protein sequence ID" value="BBU69622.1"/>
    <property type="molecule type" value="Genomic_DNA"/>
</dbReference>
<proteinExistence type="predicted"/>
<evidence type="ECO:0008006" key="5">
    <source>
        <dbReference type="Google" id="ProtNLM"/>
    </source>
</evidence>
<protein>
    <recommendedName>
        <fullName evidence="5">Glycosyltransferase WbuB</fullName>
    </recommendedName>
</protein>
<evidence type="ECO:0000313" key="3">
    <source>
        <dbReference type="EMBL" id="BBU69622.1"/>
    </source>
</evidence>
<dbReference type="CDD" id="cd03801">
    <property type="entry name" value="GT4_PimA-like"/>
    <property type="match status" value="1"/>
</dbReference>
<dbReference type="Pfam" id="PF00534">
    <property type="entry name" value="Glycos_transf_1"/>
    <property type="match status" value="1"/>
</dbReference>
<dbReference type="SUPFAM" id="SSF53756">
    <property type="entry name" value="UDP-Glycosyltransferase/glycogen phosphorylase"/>
    <property type="match status" value="1"/>
</dbReference>
<evidence type="ECO:0000259" key="1">
    <source>
        <dbReference type="Pfam" id="PF00534"/>
    </source>
</evidence>
<gene>
    <name evidence="3" type="ORF">ICHIAU1_19050</name>
</gene>
<evidence type="ECO:0000313" key="4">
    <source>
        <dbReference type="Proteomes" id="UP000463961"/>
    </source>
</evidence>
<accession>A0A7R6TNJ1</accession>
<reference evidence="4" key="1">
    <citation type="submission" date="2020-01" db="EMBL/GenBank/DDBJ databases">
        <title>Phosphoaccumulans saitamaens gen. nov., sp. nov., a polyphosphate accumulating bacterium isolated from surface river water.</title>
        <authorList>
            <person name="Watanabe K."/>
            <person name="Suda W."/>
        </authorList>
    </citation>
    <scope>NUCLEOTIDE SEQUENCE [LARGE SCALE GENOMIC DNA]</scope>
    <source>
        <strain evidence="4">ICHIAU1</strain>
    </source>
</reference>
<dbReference type="PANTHER" id="PTHR45947">
    <property type="entry name" value="SULFOQUINOVOSYL TRANSFERASE SQD2"/>
    <property type="match status" value="1"/>
</dbReference>
<dbReference type="InterPro" id="IPR028098">
    <property type="entry name" value="Glyco_trans_4-like_N"/>
</dbReference>
<name>A0A7R6TNJ1_9RHOO</name>
<dbReference type="InterPro" id="IPR050194">
    <property type="entry name" value="Glycosyltransferase_grp1"/>
</dbReference>
<organism evidence="3 4">
    <name type="scientific">Fluviibacter phosphoraccumulans</name>
    <dbReference type="NCBI Taxonomy" id="1751046"/>
    <lineage>
        <taxon>Bacteria</taxon>
        <taxon>Pseudomonadati</taxon>
        <taxon>Pseudomonadota</taxon>
        <taxon>Betaproteobacteria</taxon>
        <taxon>Rhodocyclales</taxon>
        <taxon>Fluviibacteraceae</taxon>
        <taxon>Fluviibacter</taxon>
    </lineage>
</organism>
<dbReference type="Pfam" id="PF13579">
    <property type="entry name" value="Glyco_trans_4_4"/>
    <property type="match status" value="1"/>
</dbReference>
<feature type="domain" description="Glycosyl transferase family 1" evidence="1">
    <location>
        <begin position="254"/>
        <end position="406"/>
    </location>
</feature>
<keyword evidence="4" id="KW-1185">Reference proteome</keyword>
<dbReference type="InterPro" id="IPR001296">
    <property type="entry name" value="Glyco_trans_1"/>
</dbReference>
<dbReference type="AlphaFoldDB" id="A0A7R6TNJ1"/>
<feature type="domain" description="Glycosyltransferase subfamily 4-like N-terminal" evidence="2">
    <location>
        <begin position="61"/>
        <end position="240"/>
    </location>
</feature>
<evidence type="ECO:0000259" key="2">
    <source>
        <dbReference type="Pfam" id="PF13579"/>
    </source>
</evidence>